<organism evidence="1 2">
    <name type="scientific">Algoriphagus iocasae</name>
    <dbReference type="NCBI Taxonomy" id="1836499"/>
    <lineage>
        <taxon>Bacteria</taxon>
        <taxon>Pseudomonadati</taxon>
        <taxon>Bacteroidota</taxon>
        <taxon>Cytophagia</taxon>
        <taxon>Cytophagales</taxon>
        <taxon>Cyclobacteriaceae</taxon>
        <taxon>Algoriphagus</taxon>
    </lineage>
</organism>
<dbReference type="AlphaFoldDB" id="A0A841MCS1"/>
<name>A0A841MCS1_9BACT</name>
<gene>
    <name evidence="1" type="ORF">FHS59_000138</name>
</gene>
<evidence type="ECO:0000313" key="2">
    <source>
        <dbReference type="Proteomes" id="UP000588604"/>
    </source>
</evidence>
<dbReference type="EMBL" id="JACIJO010000001">
    <property type="protein sequence ID" value="MBB6324523.1"/>
    <property type="molecule type" value="Genomic_DNA"/>
</dbReference>
<proteinExistence type="predicted"/>
<accession>A0A841MCS1</accession>
<dbReference type="RefSeq" id="WP_184492504.1">
    <property type="nucleotide sequence ID" value="NZ_JACIJO010000001.1"/>
</dbReference>
<keyword evidence="2" id="KW-1185">Reference proteome</keyword>
<comment type="caution">
    <text evidence="1">The sequence shown here is derived from an EMBL/GenBank/DDBJ whole genome shotgun (WGS) entry which is preliminary data.</text>
</comment>
<sequence>MKNLISIVSILLVLLNSSCKENEQPQFFTVDMMAFITVVDKQGNNLLDPKQEGAYDFRDIKIFYERNGNMEEFYEAHLDMPRNFRIDPPEFDRDYIMALVLDSEKTVIQWNETEADTIQAEIHDNASSVIVQKVYYLGELKWDGETATKGRGFTIIKERQ</sequence>
<protein>
    <submittedName>
        <fullName evidence="1">Uncharacterized protein</fullName>
    </submittedName>
</protein>
<reference evidence="1 2" key="1">
    <citation type="submission" date="2020-08" db="EMBL/GenBank/DDBJ databases">
        <title>Genomic Encyclopedia of Type Strains, Phase IV (KMG-IV): sequencing the most valuable type-strain genomes for metagenomic binning, comparative biology and taxonomic classification.</title>
        <authorList>
            <person name="Goeker M."/>
        </authorList>
    </citation>
    <scope>NUCLEOTIDE SEQUENCE [LARGE SCALE GENOMIC DNA]</scope>
    <source>
        <strain evidence="1 2">DSM 102044</strain>
    </source>
</reference>
<dbReference type="Proteomes" id="UP000588604">
    <property type="component" value="Unassembled WGS sequence"/>
</dbReference>
<evidence type="ECO:0000313" key="1">
    <source>
        <dbReference type="EMBL" id="MBB6324523.1"/>
    </source>
</evidence>